<proteinExistence type="predicted"/>
<dbReference type="KEGG" id="cqu:CpipJ_CPIJ015854"/>
<evidence type="ECO:0000313" key="2">
    <source>
        <dbReference type="EnsemblMetazoa" id="CPIJ015854-PA"/>
    </source>
</evidence>
<evidence type="ECO:0000313" key="3">
    <source>
        <dbReference type="Proteomes" id="UP000002320"/>
    </source>
</evidence>
<dbReference type="AlphaFoldDB" id="B0X8J5"/>
<dbReference type="EnsemblMetazoa" id="CPIJ015854-RA">
    <property type="protein sequence ID" value="CPIJ015854-PA"/>
    <property type="gene ID" value="CPIJ015854"/>
</dbReference>
<organism>
    <name type="scientific">Culex quinquefasciatus</name>
    <name type="common">Southern house mosquito</name>
    <name type="synonym">Culex pungens</name>
    <dbReference type="NCBI Taxonomy" id="7176"/>
    <lineage>
        <taxon>Eukaryota</taxon>
        <taxon>Metazoa</taxon>
        <taxon>Ecdysozoa</taxon>
        <taxon>Arthropoda</taxon>
        <taxon>Hexapoda</taxon>
        <taxon>Insecta</taxon>
        <taxon>Pterygota</taxon>
        <taxon>Neoptera</taxon>
        <taxon>Endopterygota</taxon>
        <taxon>Diptera</taxon>
        <taxon>Nematocera</taxon>
        <taxon>Culicoidea</taxon>
        <taxon>Culicidae</taxon>
        <taxon>Culicinae</taxon>
        <taxon>Culicini</taxon>
        <taxon>Culex</taxon>
        <taxon>Culex</taxon>
    </lineage>
</organism>
<accession>B0X8J5</accession>
<gene>
    <name evidence="2" type="primary">6049155</name>
    <name evidence="1" type="ORF">CpipJ_CPIJ015854</name>
</gene>
<protein>
    <submittedName>
        <fullName evidence="1 2">Uncharacterized protein</fullName>
    </submittedName>
</protein>
<name>B0X8J5_CULQU</name>
<reference evidence="1" key="1">
    <citation type="submission" date="2007-03" db="EMBL/GenBank/DDBJ databases">
        <title>Annotation of Culex pipiens quinquefasciatus.</title>
        <authorList>
            <consortium name="The Broad Institute Genome Sequencing Platform"/>
            <person name="Atkinson P.W."/>
            <person name="Hemingway J."/>
            <person name="Christensen B.M."/>
            <person name="Higgs S."/>
            <person name="Kodira C."/>
            <person name="Hannick L."/>
            <person name="Megy K."/>
            <person name="O'Leary S."/>
            <person name="Pearson M."/>
            <person name="Haas B.J."/>
            <person name="Mauceli E."/>
            <person name="Wortman J.R."/>
            <person name="Lee N.H."/>
            <person name="Guigo R."/>
            <person name="Stanke M."/>
            <person name="Alvarado L."/>
            <person name="Amedeo P."/>
            <person name="Antoine C.H."/>
            <person name="Arensburger P."/>
            <person name="Bidwell S.L."/>
            <person name="Crawford M."/>
            <person name="Camaro F."/>
            <person name="Devon K."/>
            <person name="Engels R."/>
            <person name="Hammond M."/>
            <person name="Howarth C."/>
            <person name="Koehrsen M."/>
            <person name="Lawson D."/>
            <person name="Montgomery P."/>
            <person name="Nene V."/>
            <person name="Nusbaum C."/>
            <person name="Puiu D."/>
            <person name="Romero-Severson J."/>
            <person name="Severson D.W."/>
            <person name="Shumway M."/>
            <person name="Sisk P."/>
            <person name="Stolte C."/>
            <person name="Zeng Q."/>
            <person name="Eisenstadt E."/>
            <person name="Fraser-Liggett C."/>
            <person name="Strausberg R."/>
            <person name="Galagan J."/>
            <person name="Birren B."/>
            <person name="Collins F.H."/>
        </authorList>
    </citation>
    <scope>NUCLEOTIDE SEQUENCE [LARGE SCALE GENOMIC DNA]</scope>
    <source>
        <strain evidence="1">JHB</strain>
    </source>
</reference>
<dbReference type="VEuPathDB" id="VectorBase:CPIJ015854"/>
<dbReference type="Proteomes" id="UP000002320">
    <property type="component" value="Unassembled WGS sequence"/>
</dbReference>
<sequence length="106" mass="11885">MKGTRFCSTRNIGHRMRTFKSRSFWTRTEMICCGVVVPRSSGSPTRRCPSGDEDNQLIRNDEIQQEPSCRQMWHEQPSYSLETGSIIVSADGGGNDQLLHGLPGGR</sequence>
<dbReference type="VEuPathDB" id="VectorBase:CQUJHB013888"/>
<reference evidence="2" key="2">
    <citation type="submission" date="2020-05" db="UniProtKB">
        <authorList>
            <consortium name="EnsemblMetazoa"/>
        </authorList>
    </citation>
    <scope>IDENTIFICATION</scope>
    <source>
        <strain evidence="2">JHB</strain>
    </source>
</reference>
<dbReference type="InParanoid" id="B0X8J5"/>
<evidence type="ECO:0000313" key="1">
    <source>
        <dbReference type="EMBL" id="EDS42519.1"/>
    </source>
</evidence>
<keyword evidence="3" id="KW-1185">Reference proteome</keyword>
<dbReference type="EMBL" id="DS232491">
    <property type="protein sequence ID" value="EDS42519.1"/>
    <property type="molecule type" value="Genomic_DNA"/>
</dbReference>
<dbReference type="HOGENOM" id="CLU_2225772_0_0_1"/>